<proteinExistence type="predicted"/>
<sequence>MISGRPFSLIDLILSTNHTTVRRVLRARHIFGTAIRHDETDHRASNKLLEDAAREEAKAAGRSTRPSRIQTLEDQTQNWTGEESVQDAVLRMLVDKYKPLRHGPIRTADEKLKATPPKVSTPESGYDPLGEGPSTLDSSPLVTSASTGEPLEQPASRKYVPGEPILRGIEGHQPWHTTFKVPSHATSNVHYGHIPRQSSRRSAPPPVDDKERRKQREVRRRTEQAGRLSRARESTLDYRLGIRSGAGSHRRNPTTLKGWTSLVEDRIQRARDEGLFNSVKGRGQPLVSTTQDRNPFIGREEFLMNRIVQRQGAAPPWVEVQGEVESAIDSFREIIKQSWTRRAIRLLTASQPAAHLPQLALADISGLRDAEWEARERAFHDHALEEVNALVRKYNGLAPYAVRRAYYMRDTELEKVYRDSAEDILRGLADRVVNASNRKSFIGVSTEGNDKSTGSASVAPLAPLSFRQMFRDLWTTLRGR</sequence>
<feature type="region of interest" description="Disordered" evidence="1">
    <location>
        <begin position="188"/>
        <end position="232"/>
    </location>
</feature>
<feature type="region of interest" description="Disordered" evidence="1">
    <location>
        <begin position="105"/>
        <end position="157"/>
    </location>
</feature>
<feature type="domain" description="DnaJ homologue subfamily C member 28 conserved" evidence="2">
    <location>
        <begin position="262"/>
        <end position="332"/>
    </location>
</feature>
<dbReference type="AlphaFoldDB" id="A0A165R606"/>
<dbReference type="EMBL" id="KV429052">
    <property type="protein sequence ID" value="KZT70352.1"/>
    <property type="molecule type" value="Genomic_DNA"/>
</dbReference>
<dbReference type="PANTHER" id="PTHR39394">
    <property type="entry name" value="YALI0E31793P"/>
    <property type="match status" value="1"/>
</dbReference>
<evidence type="ECO:0000259" key="2">
    <source>
        <dbReference type="Pfam" id="PF09350"/>
    </source>
</evidence>
<name>A0A165R606_9APHY</name>
<dbReference type="InterPro" id="IPR018961">
    <property type="entry name" value="DnaJ_homolog_subfam-C_membr-28"/>
</dbReference>
<dbReference type="PANTHER" id="PTHR39394:SF1">
    <property type="entry name" value="DNAJ HOMOLOGUE SUBFAMILY C MEMBER 28 CONSERVED DOMAIN-CONTAINING PROTEIN"/>
    <property type="match status" value="1"/>
</dbReference>
<feature type="compositionally biased region" description="Basic and acidic residues" evidence="1">
    <location>
        <begin position="207"/>
        <end position="232"/>
    </location>
</feature>
<keyword evidence="4" id="KW-1185">Reference proteome</keyword>
<evidence type="ECO:0000313" key="4">
    <source>
        <dbReference type="Proteomes" id="UP000076727"/>
    </source>
</evidence>
<dbReference type="Proteomes" id="UP000076727">
    <property type="component" value="Unassembled WGS sequence"/>
</dbReference>
<evidence type="ECO:0000313" key="3">
    <source>
        <dbReference type="EMBL" id="KZT70352.1"/>
    </source>
</evidence>
<gene>
    <name evidence="3" type="ORF">DAEQUDRAFT_689489</name>
</gene>
<feature type="compositionally biased region" description="Polar residues" evidence="1">
    <location>
        <begin position="135"/>
        <end position="147"/>
    </location>
</feature>
<dbReference type="Pfam" id="PF09350">
    <property type="entry name" value="DJC28_CD"/>
    <property type="match status" value="1"/>
</dbReference>
<organism evidence="3 4">
    <name type="scientific">Daedalea quercina L-15889</name>
    <dbReference type="NCBI Taxonomy" id="1314783"/>
    <lineage>
        <taxon>Eukaryota</taxon>
        <taxon>Fungi</taxon>
        <taxon>Dikarya</taxon>
        <taxon>Basidiomycota</taxon>
        <taxon>Agaricomycotina</taxon>
        <taxon>Agaricomycetes</taxon>
        <taxon>Polyporales</taxon>
        <taxon>Fomitopsis</taxon>
    </lineage>
</organism>
<protein>
    <recommendedName>
        <fullName evidence="2">DnaJ homologue subfamily C member 28 conserved domain-containing protein</fullName>
    </recommendedName>
</protein>
<accession>A0A165R606</accession>
<reference evidence="3 4" key="1">
    <citation type="journal article" date="2016" name="Mol. Biol. Evol.">
        <title>Comparative Genomics of Early-Diverging Mushroom-Forming Fungi Provides Insights into the Origins of Lignocellulose Decay Capabilities.</title>
        <authorList>
            <person name="Nagy L.G."/>
            <person name="Riley R."/>
            <person name="Tritt A."/>
            <person name="Adam C."/>
            <person name="Daum C."/>
            <person name="Floudas D."/>
            <person name="Sun H."/>
            <person name="Yadav J.S."/>
            <person name="Pangilinan J."/>
            <person name="Larsson K.H."/>
            <person name="Matsuura K."/>
            <person name="Barry K."/>
            <person name="Labutti K."/>
            <person name="Kuo R."/>
            <person name="Ohm R.A."/>
            <person name="Bhattacharya S.S."/>
            <person name="Shirouzu T."/>
            <person name="Yoshinaga Y."/>
            <person name="Martin F.M."/>
            <person name="Grigoriev I.V."/>
            <person name="Hibbett D.S."/>
        </authorList>
    </citation>
    <scope>NUCLEOTIDE SEQUENCE [LARGE SCALE GENOMIC DNA]</scope>
    <source>
        <strain evidence="3 4">L-15889</strain>
    </source>
</reference>
<evidence type="ECO:0000256" key="1">
    <source>
        <dbReference type="SAM" id="MobiDB-lite"/>
    </source>
</evidence>
<dbReference type="OrthoDB" id="547796at2759"/>
<dbReference type="STRING" id="1314783.A0A165R606"/>